<dbReference type="EMBL" id="JAGINW010000001">
    <property type="protein sequence ID" value="MBP2320462.1"/>
    <property type="molecule type" value="Genomic_DNA"/>
</dbReference>
<evidence type="ECO:0008006" key="3">
    <source>
        <dbReference type="Google" id="ProtNLM"/>
    </source>
</evidence>
<gene>
    <name evidence="1" type="ORF">JOF56_000847</name>
</gene>
<dbReference type="RefSeq" id="WP_209634641.1">
    <property type="nucleotide sequence ID" value="NZ_JAGINW010000001.1"/>
</dbReference>
<sequence length="161" mass="17035">MTVARHGRSSGTDGAARLVPDDPAAIADEVTRLAVTLPLDYSGTLSDITALLVVDPRNTAHIAAIAEAIISSALADPFYETTANRWRPLVPTWVRVQSMSGATVNVLIRLGILVGTGRYVRCDNTTKRNVGKLQPVYALDVVALRDLLSRSAGAVSPAESA</sequence>
<protein>
    <recommendedName>
        <fullName evidence="3">DUF222 domain-containing protein</fullName>
    </recommendedName>
</protein>
<comment type="caution">
    <text evidence="1">The sequence shown here is derived from an EMBL/GenBank/DDBJ whole genome shotgun (WGS) entry which is preliminary data.</text>
</comment>
<evidence type="ECO:0000313" key="2">
    <source>
        <dbReference type="Proteomes" id="UP001519332"/>
    </source>
</evidence>
<keyword evidence="2" id="KW-1185">Reference proteome</keyword>
<name>A0ABS4T7R9_9PSEU</name>
<evidence type="ECO:0000313" key="1">
    <source>
        <dbReference type="EMBL" id="MBP2320462.1"/>
    </source>
</evidence>
<dbReference type="Proteomes" id="UP001519332">
    <property type="component" value="Unassembled WGS sequence"/>
</dbReference>
<organism evidence="1 2">
    <name type="scientific">Kibdelosporangium banguiense</name>
    <dbReference type="NCBI Taxonomy" id="1365924"/>
    <lineage>
        <taxon>Bacteria</taxon>
        <taxon>Bacillati</taxon>
        <taxon>Actinomycetota</taxon>
        <taxon>Actinomycetes</taxon>
        <taxon>Pseudonocardiales</taxon>
        <taxon>Pseudonocardiaceae</taxon>
        <taxon>Kibdelosporangium</taxon>
    </lineage>
</organism>
<proteinExistence type="predicted"/>
<accession>A0ABS4T7R9</accession>
<reference evidence="1 2" key="1">
    <citation type="submission" date="2021-03" db="EMBL/GenBank/DDBJ databases">
        <title>Sequencing the genomes of 1000 actinobacteria strains.</title>
        <authorList>
            <person name="Klenk H.-P."/>
        </authorList>
    </citation>
    <scope>NUCLEOTIDE SEQUENCE [LARGE SCALE GENOMIC DNA]</scope>
    <source>
        <strain evidence="1 2">DSM 46670</strain>
    </source>
</reference>